<comment type="caution">
    <text evidence="1">The sequence shown here is derived from an EMBL/GenBank/DDBJ whole genome shotgun (WGS) entry which is preliminary data.</text>
</comment>
<organism evidence="1 2">
    <name type="scientific">Ambrosiozyma monospora</name>
    <name type="common">Yeast</name>
    <name type="synonym">Endomycopsis monosporus</name>
    <dbReference type="NCBI Taxonomy" id="43982"/>
    <lineage>
        <taxon>Eukaryota</taxon>
        <taxon>Fungi</taxon>
        <taxon>Dikarya</taxon>
        <taxon>Ascomycota</taxon>
        <taxon>Saccharomycotina</taxon>
        <taxon>Pichiomycetes</taxon>
        <taxon>Pichiales</taxon>
        <taxon>Pichiaceae</taxon>
        <taxon>Ambrosiozyma</taxon>
    </lineage>
</organism>
<proteinExistence type="predicted"/>
<dbReference type="Proteomes" id="UP001165063">
    <property type="component" value="Unassembled WGS sequence"/>
</dbReference>
<gene>
    <name evidence="1" type="ORF">Amon01_000647400</name>
</gene>
<reference evidence="1" key="1">
    <citation type="submission" date="2023-04" db="EMBL/GenBank/DDBJ databases">
        <title>Ambrosiozyma monospora NBRC 1965.</title>
        <authorList>
            <person name="Ichikawa N."/>
            <person name="Sato H."/>
            <person name="Tonouchi N."/>
        </authorList>
    </citation>
    <scope>NUCLEOTIDE SEQUENCE</scope>
    <source>
        <strain evidence="1">NBRC 1965</strain>
    </source>
</reference>
<sequence>MSSGGLRSRDNSNAASAAPGSVSFGGVLNSANGINGISISDDSNPLNPATLSGDLKYPVTSLSDDEVYNISRNTLPKVEYDFLDPYAFDDPLGLKFYEGLWLTQAIRNTLIYQMVFHCQPDDSVQTWNDYMAFERMKTAFMEAEKKSRHEESLSVQPDVPLAQPVNSSVNPNGNGSADITNSNEALLDLLDSYNMNSAVDLGVAANRNGHNVTNSAGTNNPPIDIAELERANERKAKMAILERYQRNAGLRAAAEPSLYNSVYGSVYDYETAEKLLSLVQGNLVQFPTRWLKNEVEGSNWFYKADKLPPIQIYN</sequence>
<evidence type="ECO:0000313" key="1">
    <source>
        <dbReference type="EMBL" id="GMG41006.1"/>
    </source>
</evidence>
<protein>
    <submittedName>
        <fullName evidence="1">Unnamed protein product</fullName>
    </submittedName>
</protein>
<keyword evidence="2" id="KW-1185">Reference proteome</keyword>
<accession>A0A9W7DHY4</accession>
<name>A0A9W7DHY4_AMBMO</name>
<dbReference type="AlphaFoldDB" id="A0A9W7DHY4"/>
<dbReference type="EMBL" id="BSXU01004143">
    <property type="protein sequence ID" value="GMG41006.1"/>
    <property type="molecule type" value="Genomic_DNA"/>
</dbReference>
<evidence type="ECO:0000313" key="2">
    <source>
        <dbReference type="Proteomes" id="UP001165063"/>
    </source>
</evidence>
<dbReference type="OrthoDB" id="14911at2759"/>